<dbReference type="SUPFAM" id="SSF56219">
    <property type="entry name" value="DNase I-like"/>
    <property type="match status" value="1"/>
</dbReference>
<comment type="caution">
    <text evidence="5">The sequence shown here is derived from an EMBL/GenBank/DDBJ whole genome shotgun (WGS) entry which is preliminary data.</text>
</comment>
<dbReference type="InterPro" id="IPR036691">
    <property type="entry name" value="Endo/exonu/phosph_ase_sf"/>
</dbReference>
<accession>A0ABQ3T6W8</accession>
<dbReference type="PROSITE" id="PS51829">
    <property type="entry name" value="P_HOMO_B"/>
    <property type="match status" value="2"/>
</dbReference>
<feature type="compositionally biased region" description="Pro residues" evidence="3">
    <location>
        <begin position="443"/>
        <end position="457"/>
    </location>
</feature>
<evidence type="ECO:0000259" key="4">
    <source>
        <dbReference type="PROSITE" id="PS51829"/>
    </source>
</evidence>
<dbReference type="InterPro" id="IPR035992">
    <property type="entry name" value="Ricin_B-like_lectins"/>
</dbReference>
<dbReference type="InterPro" id="IPR002884">
    <property type="entry name" value="P_dom"/>
</dbReference>
<proteinExistence type="predicted"/>
<dbReference type="PRINTS" id="PR01388">
    <property type="entry name" value="CDTOXINB"/>
</dbReference>
<dbReference type="Proteomes" id="UP000608522">
    <property type="component" value="Unassembled WGS sequence"/>
</dbReference>
<dbReference type="InterPro" id="IPR008979">
    <property type="entry name" value="Galactose-bd-like_sf"/>
</dbReference>
<feature type="region of interest" description="Disordered" evidence="3">
    <location>
        <begin position="431"/>
        <end position="457"/>
    </location>
</feature>
<dbReference type="Pfam" id="PF01483">
    <property type="entry name" value="P_proprotein"/>
    <property type="match status" value="2"/>
</dbReference>
<evidence type="ECO:0000256" key="1">
    <source>
        <dbReference type="ARBA" id="ARBA00022670"/>
    </source>
</evidence>
<dbReference type="Gene3D" id="3.60.10.10">
    <property type="entry name" value="Endonuclease/exonuclease/phosphatase"/>
    <property type="match status" value="1"/>
</dbReference>
<dbReference type="RefSeq" id="WP_202198396.1">
    <property type="nucleotide sequence ID" value="NZ_BAAATO010000031.1"/>
</dbReference>
<feature type="region of interest" description="Disordered" evidence="3">
    <location>
        <begin position="45"/>
        <end position="71"/>
    </location>
</feature>
<dbReference type="Gene3D" id="2.60.120.260">
    <property type="entry name" value="Galactose-binding domain-like"/>
    <property type="match status" value="2"/>
</dbReference>
<keyword evidence="2" id="KW-0378">Hydrolase</keyword>
<keyword evidence="6" id="KW-1185">Reference proteome</keyword>
<keyword evidence="1" id="KW-0645">Protease</keyword>
<feature type="domain" description="P/Homo B" evidence="4">
    <location>
        <begin position="587"/>
        <end position="700"/>
    </location>
</feature>
<evidence type="ECO:0000313" key="6">
    <source>
        <dbReference type="Proteomes" id="UP000608522"/>
    </source>
</evidence>
<sequence length="700" mass="76023">MSTALQPPPPTQPPSPRPAPPALLTYLIAAMLVASSLVLYSAPPSHATPGQHRPATWNMQGSSSSSDSKWTNTVQRLSVGGENYLPHPVLALQEAGPLNSVPGTRVDGGTITVNGRQATYSYEVREWRIGSARRGQTVYVTHMTTDPTGNRNNVAFVTHERPTNFRAVAARQANGTHWGMRPALGVQLPDGSWFYSFHASSNGDNNSNDARNMMVELNSYGGSWAVLGDFNRRPENLVLPAGTQAYTSGQGTQQGGGELDYMVSNDRQTMTGWTGRRLAGAGSDHYVIEFGLRANAENQVINEETDKCIDADLSRYVSYVLPCNGSFAQNIQYTDRQLKTKAVEDWCIRHPDDFFEDTRWDFCSAGDPKQIWGYDGYPMALRSSYNPVRCLREWQSRLVSAYCEDIPSEGWVTTSTAPYFWGSISRIGPSAGTEDVLTGGGSNPPPPPGSGACPMPPNPTLDPCQHITKRSIADVPVLDQTTAESPLQVHGQNSYAPTNLAVGVDLKHTHRGNLVLSLVTPNNSVYPLEDIADSDSNDHVFKTYTVNASTQIANGTWKLRVQDIASGNVGTIDAWNLTFPNGTANTSTTPPILDHHENFSHALTSSNSGSAPTNIGVNVYLTHPRRGDLVIKLYGPSGRSYTLEDFADSDTTANVYKNYTVDASSETGSGLWRLSVTDITTGNTGTIDAWVLSFPRPSPF</sequence>
<protein>
    <recommendedName>
        <fullName evidence="4">P/Homo B domain-containing protein</fullName>
    </recommendedName>
</protein>
<name>A0ABQ3T6W8_9ACTN</name>
<evidence type="ECO:0000313" key="5">
    <source>
        <dbReference type="EMBL" id="GHI76145.1"/>
    </source>
</evidence>
<dbReference type="InterPro" id="IPR003539">
    <property type="entry name" value="CD_toxinB"/>
</dbReference>
<dbReference type="SUPFAM" id="SSF50370">
    <property type="entry name" value="Ricin B-like lectins"/>
    <property type="match status" value="1"/>
</dbReference>
<evidence type="ECO:0000256" key="2">
    <source>
        <dbReference type="ARBA" id="ARBA00022801"/>
    </source>
</evidence>
<gene>
    <name evidence="5" type="ORF">Sspor_17060</name>
</gene>
<feature type="domain" description="P/Homo B" evidence="4">
    <location>
        <begin position="457"/>
        <end position="586"/>
    </location>
</feature>
<dbReference type="SUPFAM" id="SSF49785">
    <property type="entry name" value="Galactose-binding domain-like"/>
    <property type="match status" value="2"/>
</dbReference>
<reference evidence="6" key="1">
    <citation type="submission" date="2023-07" db="EMBL/GenBank/DDBJ databases">
        <title>Whole genome shotgun sequence of Streptomyces spororaveus NBRC 15456.</title>
        <authorList>
            <person name="Komaki H."/>
            <person name="Tamura T."/>
        </authorList>
    </citation>
    <scope>NUCLEOTIDE SEQUENCE [LARGE SCALE GENOMIC DNA]</scope>
    <source>
        <strain evidence="6">NBRC 15456</strain>
    </source>
</reference>
<evidence type="ECO:0000256" key="3">
    <source>
        <dbReference type="SAM" id="MobiDB-lite"/>
    </source>
</evidence>
<organism evidence="5 6">
    <name type="scientific">Streptomyces spororaveus</name>
    <dbReference type="NCBI Taxonomy" id="284039"/>
    <lineage>
        <taxon>Bacteria</taxon>
        <taxon>Bacillati</taxon>
        <taxon>Actinomycetota</taxon>
        <taxon>Actinomycetes</taxon>
        <taxon>Kitasatosporales</taxon>
        <taxon>Streptomycetaceae</taxon>
        <taxon>Streptomyces</taxon>
    </lineage>
</organism>
<dbReference type="EMBL" id="BNED01000005">
    <property type="protein sequence ID" value="GHI76145.1"/>
    <property type="molecule type" value="Genomic_DNA"/>
</dbReference>